<feature type="domain" description="HemY N-terminal" evidence="12">
    <location>
        <begin position="26"/>
        <end position="132"/>
    </location>
</feature>
<dbReference type="Pfam" id="PF07219">
    <property type="entry name" value="HemY_N"/>
    <property type="match status" value="1"/>
</dbReference>
<dbReference type="GO" id="GO:0005886">
    <property type="term" value="C:plasma membrane"/>
    <property type="evidence" value="ECO:0007669"/>
    <property type="project" value="UniProtKB-SubCell"/>
</dbReference>
<dbReference type="Pfam" id="PF14559">
    <property type="entry name" value="TPR_19"/>
    <property type="match status" value="1"/>
</dbReference>
<dbReference type="Gene3D" id="1.25.40.10">
    <property type="entry name" value="Tetratricopeptide repeat domain"/>
    <property type="match status" value="2"/>
</dbReference>
<dbReference type="GO" id="GO:0006779">
    <property type="term" value="P:porphyrin-containing compound biosynthetic process"/>
    <property type="evidence" value="ECO:0007669"/>
    <property type="project" value="UniProtKB-KW"/>
</dbReference>
<evidence type="ECO:0000256" key="9">
    <source>
        <dbReference type="ARBA" id="ARBA00023244"/>
    </source>
</evidence>
<comment type="subcellular location">
    <subcellularLocation>
        <location evidence="2">Cell inner membrane</location>
        <topology evidence="2">Multi-pass membrane protein</topology>
    </subcellularLocation>
</comment>
<dbReference type="EMBL" id="BJYZ01000009">
    <property type="protein sequence ID" value="GEO38272.1"/>
    <property type="molecule type" value="Genomic_DNA"/>
</dbReference>
<evidence type="ECO:0000256" key="3">
    <source>
        <dbReference type="ARBA" id="ARBA00004744"/>
    </source>
</evidence>
<dbReference type="InterPro" id="IPR005254">
    <property type="entry name" value="Heme_biosyn_assoc_TPR_pro"/>
</dbReference>
<evidence type="ECO:0000256" key="11">
    <source>
        <dbReference type="SAM" id="Phobius"/>
    </source>
</evidence>
<gene>
    <name evidence="13" type="ORF">SAE02_24200</name>
</gene>
<keyword evidence="5" id="KW-0997">Cell inner membrane</keyword>
<reference evidence="13 14" key="1">
    <citation type="submission" date="2019-07" db="EMBL/GenBank/DDBJ databases">
        <title>Whole genome shotgun sequence of Skermanella aerolata NBRC 106429.</title>
        <authorList>
            <person name="Hosoyama A."/>
            <person name="Uohara A."/>
            <person name="Ohji S."/>
            <person name="Ichikawa N."/>
        </authorList>
    </citation>
    <scope>NUCLEOTIDE SEQUENCE [LARGE SCALE GENOMIC DNA]</scope>
    <source>
        <strain evidence="13 14">NBRC 106429</strain>
    </source>
</reference>
<protein>
    <submittedName>
        <fullName evidence="13">Heme biosynthesis protein HemY</fullName>
    </submittedName>
</protein>
<dbReference type="InterPro" id="IPR010817">
    <property type="entry name" value="HemY_N"/>
</dbReference>
<name>A0A512DP69_9PROT</name>
<comment type="caution">
    <text evidence="13">The sequence shown here is derived from an EMBL/GenBank/DDBJ whole genome shotgun (WGS) entry which is preliminary data.</text>
</comment>
<dbReference type="RefSeq" id="WP_063772231.1">
    <property type="nucleotide sequence ID" value="NZ_BJYZ01000009.1"/>
</dbReference>
<dbReference type="InterPro" id="IPR011990">
    <property type="entry name" value="TPR-like_helical_dom_sf"/>
</dbReference>
<evidence type="ECO:0000256" key="1">
    <source>
        <dbReference type="ARBA" id="ARBA00002962"/>
    </source>
</evidence>
<feature type="compositionally biased region" description="Low complexity" evidence="10">
    <location>
        <begin position="449"/>
        <end position="461"/>
    </location>
</feature>
<evidence type="ECO:0000256" key="6">
    <source>
        <dbReference type="ARBA" id="ARBA00022692"/>
    </source>
</evidence>
<evidence type="ECO:0000313" key="13">
    <source>
        <dbReference type="EMBL" id="GEO38272.1"/>
    </source>
</evidence>
<proteinExistence type="predicted"/>
<feature type="compositionally biased region" description="Pro residues" evidence="10">
    <location>
        <begin position="438"/>
        <end position="448"/>
    </location>
</feature>
<dbReference type="OrthoDB" id="9798343at2"/>
<dbReference type="SUPFAM" id="SSF48452">
    <property type="entry name" value="TPR-like"/>
    <property type="match status" value="2"/>
</dbReference>
<feature type="transmembrane region" description="Helical" evidence="11">
    <location>
        <begin position="42"/>
        <end position="62"/>
    </location>
</feature>
<feature type="transmembrane region" description="Helical" evidence="11">
    <location>
        <begin position="5"/>
        <end position="22"/>
    </location>
</feature>
<keyword evidence="9" id="KW-0627">Porphyrin biosynthesis</keyword>
<evidence type="ECO:0000256" key="7">
    <source>
        <dbReference type="ARBA" id="ARBA00022989"/>
    </source>
</evidence>
<dbReference type="UniPathway" id="UPA00252"/>
<keyword evidence="14" id="KW-1185">Reference proteome</keyword>
<comment type="function">
    <text evidence="1">Involved in a late step of protoheme IX synthesis.</text>
</comment>
<keyword evidence="8 11" id="KW-0472">Membrane</keyword>
<evidence type="ECO:0000256" key="2">
    <source>
        <dbReference type="ARBA" id="ARBA00004429"/>
    </source>
</evidence>
<dbReference type="InterPro" id="IPR016982">
    <property type="entry name" value="Mms48"/>
</dbReference>
<organism evidence="13 14">
    <name type="scientific">Skermanella aerolata</name>
    <dbReference type="NCBI Taxonomy" id="393310"/>
    <lineage>
        <taxon>Bacteria</taxon>
        <taxon>Pseudomonadati</taxon>
        <taxon>Pseudomonadota</taxon>
        <taxon>Alphaproteobacteria</taxon>
        <taxon>Rhodospirillales</taxon>
        <taxon>Azospirillaceae</taxon>
        <taxon>Skermanella</taxon>
    </lineage>
</organism>
<evidence type="ECO:0000256" key="8">
    <source>
        <dbReference type="ARBA" id="ARBA00023136"/>
    </source>
</evidence>
<dbReference type="NCBIfam" id="TIGR00540">
    <property type="entry name" value="TPR_hemY_coli"/>
    <property type="match status" value="1"/>
</dbReference>
<dbReference type="AlphaFoldDB" id="A0A512DP69"/>
<accession>A0A512DP69</accession>
<keyword evidence="6 11" id="KW-0812">Transmembrane</keyword>
<sequence length="487" mass="53189">MTRAIWFLIKLAIVVAIAIYLVEHPGAVTIDWLGYVINTSFAMLLLVVVVLIGIAAIAYRLWRGIRSAPGAFGRARSVRKRDRGYRALTRGMVAVAAGDAAGARRYAREADTMLRDPPLTMLLSAQAAQLNGDEKAAERYFHTMLDMPETAFLGVRGLLTQSIREGNQSQALQLARRAKSLQPQTPWVLTTLFDLETRAAQWGRAEQTLQDAVKAGAISSEAGRHHRAALLLERSYEAELEGQHDAALSHATAAAKLEPAFPPAASRLARLLARTGKHRKATKVIEKAWTTRPHPELADAYRDISQDTDPLAQVKRFERLQSLAPDNIDGHIALARVSMNAKLWGEARNHLSKALAQRQSDRVYRMLAELAEAEHGDIAAARDWLAKAANAEPDPIWICKECGTPSKSWRSNCGHCGAFDSMQWKTPSIAVQIDEPNRLPPAPPPVEPPTSQTATAQTTVVDQEPPPQTTTTAQNATTAAQTQAAAS</sequence>
<evidence type="ECO:0000259" key="12">
    <source>
        <dbReference type="Pfam" id="PF07219"/>
    </source>
</evidence>
<feature type="region of interest" description="Disordered" evidence="10">
    <location>
        <begin position="435"/>
        <end position="487"/>
    </location>
</feature>
<evidence type="ECO:0000256" key="10">
    <source>
        <dbReference type="SAM" id="MobiDB-lite"/>
    </source>
</evidence>
<dbReference type="Proteomes" id="UP000321523">
    <property type="component" value="Unassembled WGS sequence"/>
</dbReference>
<dbReference type="GO" id="GO:0042168">
    <property type="term" value="P:heme metabolic process"/>
    <property type="evidence" value="ECO:0007669"/>
    <property type="project" value="InterPro"/>
</dbReference>
<comment type="pathway">
    <text evidence="3">Porphyrin-containing compound metabolism; protoheme biosynthesis.</text>
</comment>
<dbReference type="PIRSF" id="PIRSF031802">
    <property type="entry name" value="UCP031802"/>
    <property type="match status" value="1"/>
</dbReference>
<evidence type="ECO:0000256" key="4">
    <source>
        <dbReference type="ARBA" id="ARBA00022475"/>
    </source>
</evidence>
<feature type="compositionally biased region" description="Low complexity" evidence="10">
    <location>
        <begin position="469"/>
        <end position="487"/>
    </location>
</feature>
<evidence type="ECO:0000256" key="5">
    <source>
        <dbReference type="ARBA" id="ARBA00022519"/>
    </source>
</evidence>
<keyword evidence="4" id="KW-1003">Cell membrane</keyword>
<keyword evidence="7 11" id="KW-1133">Transmembrane helix</keyword>
<evidence type="ECO:0000313" key="14">
    <source>
        <dbReference type="Proteomes" id="UP000321523"/>
    </source>
</evidence>